<dbReference type="Gene3D" id="1.20.1290.10">
    <property type="entry name" value="AhpD-like"/>
    <property type="match status" value="1"/>
</dbReference>
<dbReference type="GO" id="GO:0051920">
    <property type="term" value="F:peroxiredoxin activity"/>
    <property type="evidence" value="ECO:0007669"/>
    <property type="project" value="InterPro"/>
</dbReference>
<protein>
    <submittedName>
        <fullName evidence="2">Uncharacterized conserved protein</fullName>
    </submittedName>
</protein>
<sequence length="218" mass="24576">MGFRFAKLYGLNSLLIVTLLLMVDSRVYAQKTATPPLPSPRIDRVEKPYTAAEAAILLPRERDGAVLGVWSTCANAPPLCNAWLEFTDYLLQESSLPIRDRELLILRIGYLNQGAYEWAAHRGLALSVGIEEQELKDITIGSSANNWSEWDSALLKAAEELHETAVVSDETWMTLTERYDKRQMMEVVFTVGQYNLVAMYLNSLGVQFEEGWVGFPIE</sequence>
<evidence type="ECO:0000259" key="1">
    <source>
        <dbReference type="Pfam" id="PF02627"/>
    </source>
</evidence>
<accession>E7C2E0</accession>
<organism evidence="2">
    <name type="scientific">uncultured Oceanospirillales bacterium HF0130_06B06</name>
    <dbReference type="NCBI Taxonomy" id="723619"/>
    <lineage>
        <taxon>Bacteria</taxon>
        <taxon>Pseudomonadati</taxon>
        <taxon>Pseudomonadota</taxon>
        <taxon>Gammaproteobacteria</taxon>
        <taxon>Oceanospirillales</taxon>
        <taxon>environmental samples</taxon>
    </lineage>
</organism>
<evidence type="ECO:0000313" key="2">
    <source>
        <dbReference type="EMBL" id="ADI21614.1"/>
    </source>
</evidence>
<name>E7C2E0_9GAMM</name>
<dbReference type="Pfam" id="PF02627">
    <property type="entry name" value="CMD"/>
    <property type="match status" value="1"/>
</dbReference>
<proteinExistence type="predicted"/>
<feature type="domain" description="Carboxymuconolactone decarboxylase-like" evidence="1">
    <location>
        <begin position="79"/>
        <end position="159"/>
    </location>
</feature>
<reference evidence="2" key="1">
    <citation type="submission" date="2010-01" db="EMBL/GenBank/DDBJ databases">
        <title>Genome fragments of uncultured bacteria from the North Pacific subtropical Gyre.</title>
        <authorList>
            <person name="Pham V.D."/>
            <person name="Delong E.F."/>
        </authorList>
    </citation>
    <scope>NUCLEOTIDE SEQUENCE</scope>
</reference>
<dbReference type="InterPro" id="IPR029032">
    <property type="entry name" value="AhpD-like"/>
</dbReference>
<dbReference type="AlphaFoldDB" id="E7C2E0"/>
<dbReference type="PANTHER" id="PTHR34846:SF5">
    <property type="entry name" value="CARBOXYMUCONOLACTONE DECARBOXYLASE-LIKE DOMAIN-CONTAINING PROTEIN"/>
    <property type="match status" value="1"/>
</dbReference>
<dbReference type="EMBL" id="GU567960">
    <property type="protein sequence ID" value="ADI21614.1"/>
    <property type="molecule type" value="Genomic_DNA"/>
</dbReference>
<dbReference type="SUPFAM" id="SSF69118">
    <property type="entry name" value="AhpD-like"/>
    <property type="match status" value="1"/>
</dbReference>
<dbReference type="PANTHER" id="PTHR34846">
    <property type="entry name" value="4-CARBOXYMUCONOLACTONE DECARBOXYLASE FAMILY PROTEIN (AFU_ORTHOLOGUE AFUA_6G11590)"/>
    <property type="match status" value="1"/>
</dbReference>
<dbReference type="InterPro" id="IPR003779">
    <property type="entry name" value="CMD-like"/>
</dbReference>